<evidence type="ECO:0000259" key="2">
    <source>
        <dbReference type="PROSITE" id="PS50887"/>
    </source>
</evidence>
<evidence type="ECO:0000313" key="3">
    <source>
        <dbReference type="EMBL" id="MBS4188240.1"/>
    </source>
</evidence>
<dbReference type="AlphaFoldDB" id="A0A942TA66"/>
<keyword evidence="1" id="KW-1133">Transmembrane helix</keyword>
<dbReference type="NCBIfam" id="TIGR00254">
    <property type="entry name" value="GGDEF"/>
    <property type="match status" value="1"/>
</dbReference>
<dbReference type="InterPro" id="IPR000160">
    <property type="entry name" value="GGDEF_dom"/>
</dbReference>
<dbReference type="PROSITE" id="PS50887">
    <property type="entry name" value="GGDEF"/>
    <property type="match status" value="1"/>
</dbReference>
<keyword evidence="1" id="KW-0472">Membrane</keyword>
<dbReference type="EMBL" id="JAGYPE010000010">
    <property type="protein sequence ID" value="MBS4188240.1"/>
    <property type="molecule type" value="Genomic_DNA"/>
</dbReference>
<keyword evidence="5" id="KW-1185">Reference proteome</keyword>
<dbReference type="Pfam" id="PF00990">
    <property type="entry name" value="GGDEF"/>
    <property type="match status" value="1"/>
</dbReference>
<dbReference type="Gene3D" id="3.30.70.270">
    <property type="match status" value="1"/>
</dbReference>
<dbReference type="Proteomes" id="UP000677265">
    <property type="component" value="Unassembled WGS sequence"/>
</dbReference>
<sequence length="256" mass="29546">MEIKKKKYIKWSFKIILILIGLLFIKVSEAVVLQRIIHWIWKIPLDGMEEIIDIIVTVLIFMPFLFIVMKQRITLERAEEKYKELAYYDPVTGLSNRRYFDMQLSHSLMRKSNTGAVLLLDIDGFKQVNDTYGHDVGDFLLKEIGVRLMDCIGKENTVSRFAGDEFIIYLPNTDKPLVLEVVEKIINEINKPATIDENQIMTSTSIGITFFPEHGVEAKTLIKNADIAMYKAKLRGKNTFVIFELPPEWILKDGKG</sequence>
<dbReference type="EMBL" id="JAGYPE020000036">
    <property type="protein sequence ID" value="MCH6267414.1"/>
    <property type="molecule type" value="Genomic_DNA"/>
</dbReference>
<dbReference type="PANTHER" id="PTHR46663:SF2">
    <property type="entry name" value="GGDEF DOMAIN-CONTAINING PROTEIN"/>
    <property type="match status" value="1"/>
</dbReference>
<dbReference type="CDD" id="cd01949">
    <property type="entry name" value="GGDEF"/>
    <property type="match status" value="1"/>
</dbReference>
<dbReference type="InterPro" id="IPR043128">
    <property type="entry name" value="Rev_trsase/Diguanyl_cyclase"/>
</dbReference>
<dbReference type="InterPro" id="IPR052163">
    <property type="entry name" value="DGC-Regulatory_Protein"/>
</dbReference>
<name>A0A942TA66_9BACI</name>
<reference evidence="3" key="1">
    <citation type="submission" date="2021-05" db="EMBL/GenBank/DDBJ databases">
        <title>Novel Bacillus species.</title>
        <authorList>
            <person name="Liu G."/>
        </authorList>
    </citation>
    <scope>NUCLEOTIDE SEQUENCE</scope>
    <source>
        <strain evidence="3 5">FJAT-50051</strain>
    </source>
</reference>
<gene>
    <name evidence="4" type="ORF">KHB02_017985</name>
    <name evidence="3" type="ORF">KHB02_43455</name>
</gene>
<feature type="transmembrane region" description="Helical" evidence="1">
    <location>
        <begin position="54"/>
        <end position="73"/>
    </location>
</feature>
<evidence type="ECO:0000256" key="1">
    <source>
        <dbReference type="SAM" id="Phobius"/>
    </source>
</evidence>
<evidence type="ECO:0000313" key="4">
    <source>
        <dbReference type="EMBL" id="MCH6267414.1"/>
    </source>
</evidence>
<organism evidence="3">
    <name type="scientific">Neobacillus citreus</name>
    <dbReference type="NCBI Taxonomy" id="2833578"/>
    <lineage>
        <taxon>Bacteria</taxon>
        <taxon>Bacillati</taxon>
        <taxon>Bacillota</taxon>
        <taxon>Bacilli</taxon>
        <taxon>Bacillales</taxon>
        <taxon>Bacillaceae</taxon>
        <taxon>Neobacillus</taxon>
    </lineage>
</organism>
<accession>A0A942TA66</accession>
<dbReference type="SMART" id="SM00267">
    <property type="entry name" value="GGDEF"/>
    <property type="match status" value="1"/>
</dbReference>
<dbReference type="RefSeq" id="WP_213148028.1">
    <property type="nucleotide sequence ID" value="NZ_JAGYPE020000036.1"/>
</dbReference>
<protein>
    <submittedName>
        <fullName evidence="3">GGDEF domain-containing protein</fullName>
    </submittedName>
</protein>
<evidence type="ECO:0000313" key="5">
    <source>
        <dbReference type="Proteomes" id="UP000677265"/>
    </source>
</evidence>
<keyword evidence="1" id="KW-0812">Transmembrane</keyword>
<dbReference type="PANTHER" id="PTHR46663">
    <property type="entry name" value="DIGUANYLATE CYCLASE DGCT-RELATED"/>
    <property type="match status" value="1"/>
</dbReference>
<feature type="domain" description="GGDEF" evidence="2">
    <location>
        <begin position="113"/>
        <end position="245"/>
    </location>
</feature>
<dbReference type="InterPro" id="IPR029787">
    <property type="entry name" value="Nucleotide_cyclase"/>
</dbReference>
<dbReference type="SUPFAM" id="SSF55073">
    <property type="entry name" value="Nucleotide cyclase"/>
    <property type="match status" value="1"/>
</dbReference>
<proteinExistence type="predicted"/>
<comment type="caution">
    <text evidence="3">The sequence shown here is derived from an EMBL/GenBank/DDBJ whole genome shotgun (WGS) entry which is preliminary data.</text>
</comment>